<proteinExistence type="predicted"/>
<protein>
    <submittedName>
        <fullName evidence="1">Uncharacterized protein</fullName>
    </submittedName>
</protein>
<dbReference type="AlphaFoldDB" id="A0A0L7QS19"/>
<evidence type="ECO:0000313" key="2">
    <source>
        <dbReference type="Proteomes" id="UP000053825"/>
    </source>
</evidence>
<reference evidence="1 2" key="1">
    <citation type="submission" date="2015-07" db="EMBL/GenBank/DDBJ databases">
        <title>The genome of Habropoda laboriosa.</title>
        <authorList>
            <person name="Pan H."/>
            <person name="Kapheim K."/>
        </authorList>
    </citation>
    <scope>NUCLEOTIDE SEQUENCE [LARGE SCALE GENOMIC DNA]</scope>
    <source>
        <strain evidence="1">0110345459</strain>
    </source>
</reference>
<sequence length="55" mass="6385">VISHHDNARSCMAQIVHRNYVNLHGKFDHTHLILRTLSHWINISGIATVFSWHSI</sequence>
<name>A0A0L7QS19_9HYME</name>
<keyword evidence="2" id="KW-1185">Reference proteome</keyword>
<evidence type="ECO:0000313" key="1">
    <source>
        <dbReference type="EMBL" id="KOC61435.1"/>
    </source>
</evidence>
<gene>
    <name evidence="1" type="ORF">WH47_06070</name>
</gene>
<feature type="non-terminal residue" evidence="1">
    <location>
        <position position="1"/>
    </location>
</feature>
<dbReference type="Proteomes" id="UP000053825">
    <property type="component" value="Unassembled WGS sequence"/>
</dbReference>
<accession>A0A0L7QS19</accession>
<dbReference type="EMBL" id="KQ414761">
    <property type="protein sequence ID" value="KOC61435.1"/>
    <property type="molecule type" value="Genomic_DNA"/>
</dbReference>
<organism evidence="1 2">
    <name type="scientific">Habropoda laboriosa</name>
    <dbReference type="NCBI Taxonomy" id="597456"/>
    <lineage>
        <taxon>Eukaryota</taxon>
        <taxon>Metazoa</taxon>
        <taxon>Ecdysozoa</taxon>
        <taxon>Arthropoda</taxon>
        <taxon>Hexapoda</taxon>
        <taxon>Insecta</taxon>
        <taxon>Pterygota</taxon>
        <taxon>Neoptera</taxon>
        <taxon>Endopterygota</taxon>
        <taxon>Hymenoptera</taxon>
        <taxon>Apocrita</taxon>
        <taxon>Aculeata</taxon>
        <taxon>Apoidea</taxon>
        <taxon>Anthophila</taxon>
        <taxon>Apidae</taxon>
        <taxon>Habropoda</taxon>
    </lineage>
</organism>